<feature type="region of interest" description="Disordered" evidence="1">
    <location>
        <begin position="508"/>
        <end position="543"/>
    </location>
</feature>
<evidence type="ECO:0000256" key="1">
    <source>
        <dbReference type="SAM" id="MobiDB-lite"/>
    </source>
</evidence>
<feature type="region of interest" description="Disordered" evidence="1">
    <location>
        <begin position="346"/>
        <end position="380"/>
    </location>
</feature>
<accession>A0A9W4GEN0</accession>
<gene>
    <name evidence="2" type="ORF">BGTH12_LOCUS4092</name>
</gene>
<reference evidence="2" key="1">
    <citation type="submission" date="2020-10" db="EMBL/GenBank/DDBJ databases">
        <authorList>
            <person name="Muller C M."/>
        </authorList>
    </citation>
    <scope>NUCLEOTIDE SEQUENCE</scope>
    <source>
        <strain evidence="2">THUN-12</strain>
    </source>
</reference>
<dbReference type="AlphaFoldDB" id="A0A9W4GEN0"/>
<sequence length="608" mass="66849">MQNAQKHDRRNTESNIHDNAGRLFALSRHSLKSDNSAHVCKGREVNEMADFFMKCPPPVSHATAQGLSDNEKRSTNIRHSALRMFGRYKKKKSTASEPLQHLESAVSSKTRSGSKHMAISVSKEDNFCAVNSECNLPQTLISECGSVTVLKPVSEFGELHRFSQGHHRDSAQSSRAEDRQEFSIHGPLIEEYQPNYKVQPKRRRETGASISTVRSIKYPVCTQTNKRQDGHQSPGMDSIHSRSSLSLLSLATSRTCNSPDASTSRGTSPDSSYYPYSYRSHSSLERHAQTSELVSPYGPIPSTPKKAGEAPSASPLVFGTGTAKLARSFSGAGVEKAHIVRCSTPNLLPGPAPTSRLPNLSASRSTLSLPAQSSNESSQIISEVKDVKRPGSHKASTLHGRHQNFKTREAQAQGPSNQFPVISLMCDSSTQCVQQDIQPSPQLISLSSIITVADLPPDDVCLINNASTHTRKKRSRKWSSTPDLSAVAAQNALNDQNRNSGIQMECRLNKHSGSNPLRLRDVSTGSRRQERRPRAQLPKDRDLDSRICKMERDNATLLSALNGIVRKFGELNGLGTTLSLEEKKDVALKGLMSTEFTWSVEKAETQFE</sequence>
<organism evidence="2 3">
    <name type="scientific">Blumeria graminis f. sp. triticale</name>
    <dbReference type="NCBI Taxonomy" id="1689686"/>
    <lineage>
        <taxon>Eukaryota</taxon>
        <taxon>Fungi</taxon>
        <taxon>Dikarya</taxon>
        <taxon>Ascomycota</taxon>
        <taxon>Pezizomycotina</taxon>
        <taxon>Leotiomycetes</taxon>
        <taxon>Erysiphales</taxon>
        <taxon>Erysiphaceae</taxon>
        <taxon>Blumeria</taxon>
    </lineage>
</organism>
<proteinExistence type="predicted"/>
<feature type="compositionally biased region" description="Polar residues" evidence="1">
    <location>
        <begin position="356"/>
        <end position="371"/>
    </location>
</feature>
<comment type="caution">
    <text evidence="2">The sequence shown here is derived from an EMBL/GenBank/DDBJ whole genome shotgun (WGS) entry which is preliminary data.</text>
</comment>
<feature type="compositionally biased region" description="Polar residues" evidence="1">
    <location>
        <begin position="251"/>
        <end position="267"/>
    </location>
</feature>
<protein>
    <submittedName>
        <fullName evidence="2">BgTH12-05324</fullName>
    </submittedName>
</protein>
<name>A0A9W4GEN0_BLUGR</name>
<feature type="region of interest" description="Disordered" evidence="1">
    <location>
        <begin position="91"/>
        <end position="113"/>
    </location>
</feature>
<feature type="region of interest" description="Disordered" evidence="1">
    <location>
        <begin position="161"/>
        <end position="313"/>
    </location>
</feature>
<feature type="compositionally biased region" description="Low complexity" evidence="1">
    <location>
        <begin position="268"/>
        <end position="281"/>
    </location>
</feature>
<dbReference type="EMBL" id="CAJHIT010000006">
    <property type="protein sequence ID" value="CAD6502734.1"/>
    <property type="molecule type" value="Genomic_DNA"/>
</dbReference>
<dbReference type="Proteomes" id="UP000683417">
    <property type="component" value="Unassembled WGS sequence"/>
</dbReference>
<evidence type="ECO:0000313" key="2">
    <source>
        <dbReference type="EMBL" id="CAD6502734.1"/>
    </source>
</evidence>
<feature type="compositionally biased region" description="Basic and acidic residues" evidence="1">
    <location>
        <begin position="161"/>
        <end position="182"/>
    </location>
</feature>
<evidence type="ECO:0000313" key="3">
    <source>
        <dbReference type="Proteomes" id="UP000683417"/>
    </source>
</evidence>